<feature type="non-terminal residue" evidence="1">
    <location>
        <position position="81"/>
    </location>
</feature>
<gene>
    <name evidence="1" type="ORF">HaLaN_05933</name>
</gene>
<dbReference type="EMBL" id="BLLF01000329">
    <property type="protein sequence ID" value="GFH10593.1"/>
    <property type="molecule type" value="Genomic_DNA"/>
</dbReference>
<dbReference type="Gene3D" id="1.10.238.10">
    <property type="entry name" value="EF-hand"/>
    <property type="match status" value="1"/>
</dbReference>
<dbReference type="SUPFAM" id="SSF47473">
    <property type="entry name" value="EF-hand"/>
    <property type="match status" value="1"/>
</dbReference>
<sequence length="81" mass="8661">SFALEAGEEEQLLASFTRDGQGCIASAEWLAAMTEWSELQQDHEEWDALVARTFSAINASGSGCLELPELVALACPGLTTD</sequence>
<dbReference type="Proteomes" id="UP000485058">
    <property type="component" value="Unassembled WGS sequence"/>
</dbReference>
<accession>A0A699YKJ7</accession>
<organism evidence="1 2">
    <name type="scientific">Haematococcus lacustris</name>
    <name type="common">Green alga</name>
    <name type="synonym">Haematococcus pluvialis</name>
    <dbReference type="NCBI Taxonomy" id="44745"/>
    <lineage>
        <taxon>Eukaryota</taxon>
        <taxon>Viridiplantae</taxon>
        <taxon>Chlorophyta</taxon>
        <taxon>core chlorophytes</taxon>
        <taxon>Chlorophyceae</taxon>
        <taxon>CS clade</taxon>
        <taxon>Chlamydomonadales</taxon>
        <taxon>Haematococcaceae</taxon>
        <taxon>Haematococcus</taxon>
    </lineage>
</organism>
<feature type="non-terminal residue" evidence="1">
    <location>
        <position position="1"/>
    </location>
</feature>
<protein>
    <recommendedName>
        <fullName evidence="3">EF-hand domain-containing protein</fullName>
    </recommendedName>
</protein>
<evidence type="ECO:0000313" key="2">
    <source>
        <dbReference type="Proteomes" id="UP000485058"/>
    </source>
</evidence>
<evidence type="ECO:0000313" key="1">
    <source>
        <dbReference type="EMBL" id="GFH10593.1"/>
    </source>
</evidence>
<reference evidence="1 2" key="1">
    <citation type="submission" date="2020-02" db="EMBL/GenBank/DDBJ databases">
        <title>Draft genome sequence of Haematococcus lacustris strain NIES-144.</title>
        <authorList>
            <person name="Morimoto D."/>
            <person name="Nakagawa S."/>
            <person name="Yoshida T."/>
            <person name="Sawayama S."/>
        </authorList>
    </citation>
    <scope>NUCLEOTIDE SEQUENCE [LARGE SCALE GENOMIC DNA]</scope>
    <source>
        <strain evidence="1 2">NIES-144</strain>
    </source>
</reference>
<dbReference type="AlphaFoldDB" id="A0A699YKJ7"/>
<keyword evidence="2" id="KW-1185">Reference proteome</keyword>
<proteinExistence type="predicted"/>
<comment type="caution">
    <text evidence="1">The sequence shown here is derived from an EMBL/GenBank/DDBJ whole genome shotgun (WGS) entry which is preliminary data.</text>
</comment>
<name>A0A699YKJ7_HAELA</name>
<dbReference type="InterPro" id="IPR011992">
    <property type="entry name" value="EF-hand-dom_pair"/>
</dbReference>
<evidence type="ECO:0008006" key="3">
    <source>
        <dbReference type="Google" id="ProtNLM"/>
    </source>
</evidence>